<dbReference type="SUPFAM" id="SSF57850">
    <property type="entry name" value="RING/U-box"/>
    <property type="match status" value="1"/>
</dbReference>
<dbReference type="OrthoDB" id="10526520at2759"/>
<dbReference type="InterPro" id="IPR013083">
    <property type="entry name" value="Znf_RING/FYVE/PHD"/>
</dbReference>
<proteinExistence type="predicted"/>
<dbReference type="Gene3D" id="3.30.40.10">
    <property type="entry name" value="Zinc/RING finger domain, C3HC4 (zinc finger)"/>
    <property type="match status" value="1"/>
</dbReference>
<dbReference type="AlphaFoldDB" id="A0A813TVE2"/>
<reference evidence="1" key="1">
    <citation type="submission" date="2021-02" db="EMBL/GenBank/DDBJ databases">
        <authorList>
            <person name="Nowell W R."/>
        </authorList>
    </citation>
    <scope>NUCLEOTIDE SEQUENCE</scope>
    <source>
        <strain evidence="1">Ploen Becks lab</strain>
    </source>
</reference>
<organism evidence="1 2">
    <name type="scientific">Brachionus calyciflorus</name>
    <dbReference type="NCBI Taxonomy" id="104777"/>
    <lineage>
        <taxon>Eukaryota</taxon>
        <taxon>Metazoa</taxon>
        <taxon>Spiralia</taxon>
        <taxon>Gnathifera</taxon>
        <taxon>Rotifera</taxon>
        <taxon>Eurotatoria</taxon>
        <taxon>Monogononta</taxon>
        <taxon>Pseudotrocha</taxon>
        <taxon>Ploima</taxon>
        <taxon>Brachionidae</taxon>
        <taxon>Brachionus</taxon>
    </lineage>
</organism>
<name>A0A813TVE2_9BILA</name>
<protein>
    <submittedName>
        <fullName evidence="1">Uncharacterized protein</fullName>
    </submittedName>
</protein>
<evidence type="ECO:0000313" key="1">
    <source>
        <dbReference type="EMBL" id="CAF0813718.1"/>
    </source>
</evidence>
<evidence type="ECO:0000313" key="2">
    <source>
        <dbReference type="Proteomes" id="UP000663879"/>
    </source>
</evidence>
<comment type="caution">
    <text evidence="1">The sequence shown here is derived from an EMBL/GenBank/DDBJ whole genome shotgun (WGS) entry which is preliminary data.</text>
</comment>
<dbReference type="Proteomes" id="UP000663879">
    <property type="component" value="Unassembled WGS sequence"/>
</dbReference>
<sequence>MLKIHNFECLICGSIYEDPVKLPCGFISCRKHFDLASCEEVEILCLKCNKLHKRKEFLSSKIFDTYQEHFKINNDLESRQLFIDSLRYLRNLRWKAKLNFNIKTNDYQNLKDLVSQEKEQALAHLKHELNQYKDIYLKSTETIKTFSTILINILNQEYKRNMNDIQSKKIVNPRLNKEFDDLIKYFTTGPRIINKTNYKEFVSKYIKLDLIMSKIFDDRYLCDYIRKFFYEINEEIDSSYFSLLMETLKIEELTQEELNGMIFYHHNFDVIKMRFKIFSIINPLKLTENNLKQITLGDKFDIIVEYFIKYKNLKGYFDFRIKINPVLDANNNKISKIHFLELKLKNEQEGRFDHRKAKFPKQNNQTEFYFKNFVTIDELSKKGLLTEHDDIILELLIQS</sequence>
<keyword evidence="2" id="KW-1185">Reference proteome</keyword>
<accession>A0A813TVE2</accession>
<dbReference type="EMBL" id="CAJNOC010000886">
    <property type="protein sequence ID" value="CAF0813718.1"/>
    <property type="molecule type" value="Genomic_DNA"/>
</dbReference>
<gene>
    <name evidence="1" type="ORF">OXX778_LOCUS7106</name>
</gene>